<gene>
    <name evidence="3" type="ORF">DI487_01825</name>
</gene>
<dbReference type="OrthoDB" id="947434at2"/>
<dbReference type="Pfam" id="PF13568">
    <property type="entry name" value="OMP_b-brl_2"/>
    <property type="match status" value="1"/>
</dbReference>
<evidence type="ECO:0000256" key="1">
    <source>
        <dbReference type="SAM" id="SignalP"/>
    </source>
</evidence>
<dbReference type="AlphaFoldDB" id="A0A2U8QRE3"/>
<organism evidence="3 4">
    <name type="scientific">Flavobacterium sediminis</name>
    <dbReference type="NCBI Taxonomy" id="2201181"/>
    <lineage>
        <taxon>Bacteria</taxon>
        <taxon>Pseudomonadati</taxon>
        <taxon>Bacteroidota</taxon>
        <taxon>Flavobacteriia</taxon>
        <taxon>Flavobacteriales</taxon>
        <taxon>Flavobacteriaceae</taxon>
        <taxon>Flavobacterium</taxon>
    </lineage>
</organism>
<dbReference type="Proteomes" id="UP000245429">
    <property type="component" value="Chromosome"/>
</dbReference>
<accession>A0A2U8QRE3</accession>
<dbReference type="RefSeq" id="WP_109568141.1">
    <property type="nucleotide sequence ID" value="NZ_CP029463.1"/>
</dbReference>
<dbReference type="InterPro" id="IPR025665">
    <property type="entry name" value="Beta-barrel_OMP_2"/>
</dbReference>
<feature type="domain" description="Outer membrane protein beta-barrel" evidence="2">
    <location>
        <begin position="27"/>
        <end position="183"/>
    </location>
</feature>
<proteinExistence type="predicted"/>
<dbReference type="KEGG" id="fse:DI487_01825"/>
<reference evidence="3 4" key="1">
    <citation type="submission" date="2018-05" db="EMBL/GenBank/DDBJ databases">
        <title>Flavobacterium sp. MEBiC07310.</title>
        <authorList>
            <person name="Baek K."/>
        </authorList>
    </citation>
    <scope>NUCLEOTIDE SEQUENCE [LARGE SCALE GENOMIC DNA]</scope>
    <source>
        <strain evidence="3 4">MEBiC07310</strain>
    </source>
</reference>
<name>A0A2U8QRE3_9FLAO</name>
<dbReference type="EMBL" id="CP029463">
    <property type="protein sequence ID" value="AWM12732.1"/>
    <property type="molecule type" value="Genomic_DNA"/>
</dbReference>
<feature type="chain" id="PRO_5016128267" evidence="1">
    <location>
        <begin position="24"/>
        <end position="213"/>
    </location>
</feature>
<sequence length="213" mass="23199">MKKKILNGIVLLGLIGYTTVVHSQSTTTASFGIKGGANFSNLYVDDVDDNNVLTGFNLGLFVNMPLNEVVSIQPEFLYSQKGAKLSYNNALATGEAKFRLNYLEVPVLLKLNVTPNFNLHAGPYIAYLVDSKVTNETNGGTFDFEQNINNDDLNTFDYGLSGGFGFDFSTISIGARYNYGLNTVGKKQNIGGTTYTFPDGKNSSVSVYMGIKF</sequence>
<feature type="signal peptide" evidence="1">
    <location>
        <begin position="1"/>
        <end position="23"/>
    </location>
</feature>
<evidence type="ECO:0000259" key="2">
    <source>
        <dbReference type="Pfam" id="PF13568"/>
    </source>
</evidence>
<keyword evidence="4" id="KW-1185">Reference proteome</keyword>
<evidence type="ECO:0000313" key="4">
    <source>
        <dbReference type="Proteomes" id="UP000245429"/>
    </source>
</evidence>
<protein>
    <submittedName>
        <fullName evidence="3">PorT family protein</fullName>
    </submittedName>
</protein>
<keyword evidence="1" id="KW-0732">Signal</keyword>
<evidence type="ECO:0000313" key="3">
    <source>
        <dbReference type="EMBL" id="AWM12732.1"/>
    </source>
</evidence>